<dbReference type="Proteomes" id="UP000255163">
    <property type="component" value="Unassembled WGS sequence"/>
</dbReference>
<dbReference type="SUPFAM" id="SSF46689">
    <property type="entry name" value="Homeodomain-like"/>
    <property type="match status" value="1"/>
</dbReference>
<gene>
    <name evidence="1" type="primary">envR_2</name>
    <name evidence="1" type="ORF">NCTC12123_03822</name>
</gene>
<evidence type="ECO:0000313" key="1">
    <source>
        <dbReference type="EMBL" id="STD23425.1"/>
    </source>
</evidence>
<accession>A0A376FF06</accession>
<dbReference type="Gene3D" id="1.10.357.10">
    <property type="entry name" value="Tetracycline Repressor, domain 2"/>
    <property type="match status" value="1"/>
</dbReference>
<dbReference type="EMBL" id="UFYI01000007">
    <property type="protein sequence ID" value="STD23425.1"/>
    <property type="molecule type" value="Genomic_DNA"/>
</dbReference>
<proteinExistence type="predicted"/>
<organism evidence="1 2">
    <name type="scientific">Enterobacter asburiae</name>
    <dbReference type="NCBI Taxonomy" id="61645"/>
    <lineage>
        <taxon>Bacteria</taxon>
        <taxon>Pseudomonadati</taxon>
        <taxon>Pseudomonadota</taxon>
        <taxon>Gammaproteobacteria</taxon>
        <taxon>Enterobacterales</taxon>
        <taxon>Enterobacteriaceae</taxon>
        <taxon>Enterobacter</taxon>
        <taxon>Enterobacter cloacae complex</taxon>
    </lineage>
</organism>
<dbReference type="GO" id="GO:0003677">
    <property type="term" value="F:DNA binding"/>
    <property type="evidence" value="ECO:0007669"/>
    <property type="project" value="UniProtKB-KW"/>
</dbReference>
<keyword evidence="1" id="KW-0238">DNA-binding</keyword>
<protein>
    <submittedName>
        <fullName evidence="1">DNA-binding transcriptional regulator EnvR</fullName>
    </submittedName>
</protein>
<sequence length="40" mass="4467">MARKKKEEAQQTRQQLIEAAIGQFATRGVASTTLVMTPNY</sequence>
<dbReference type="InterPro" id="IPR009057">
    <property type="entry name" value="Homeodomain-like_sf"/>
</dbReference>
<reference evidence="1 2" key="1">
    <citation type="submission" date="2018-06" db="EMBL/GenBank/DDBJ databases">
        <authorList>
            <consortium name="Pathogen Informatics"/>
            <person name="Doyle S."/>
        </authorList>
    </citation>
    <scope>NUCLEOTIDE SEQUENCE [LARGE SCALE GENOMIC DNA]</scope>
    <source>
        <strain evidence="1 2">NCTC12123</strain>
    </source>
</reference>
<name>A0A376FF06_ENTAS</name>
<dbReference type="AlphaFoldDB" id="A0A376FF06"/>
<evidence type="ECO:0000313" key="2">
    <source>
        <dbReference type="Proteomes" id="UP000255163"/>
    </source>
</evidence>